<keyword evidence="5 7" id="KW-1133">Transmembrane helix</keyword>
<dbReference type="AlphaFoldDB" id="A0A078KRF6"/>
<dbReference type="FunFam" id="1.20.1740.10:FF:000001">
    <property type="entry name" value="Amino acid permease"/>
    <property type="match status" value="1"/>
</dbReference>
<dbReference type="GO" id="GO:0055085">
    <property type="term" value="P:transmembrane transport"/>
    <property type="evidence" value="ECO:0007669"/>
    <property type="project" value="InterPro"/>
</dbReference>
<feature type="transmembrane region" description="Helical" evidence="7">
    <location>
        <begin position="115"/>
        <end position="133"/>
    </location>
</feature>
<feature type="transmembrane region" description="Helical" evidence="7">
    <location>
        <begin position="228"/>
        <end position="250"/>
    </location>
</feature>
<protein>
    <submittedName>
        <fullName evidence="9">Gamma-aminobutyrate permease</fullName>
    </submittedName>
</protein>
<evidence type="ECO:0000256" key="3">
    <source>
        <dbReference type="ARBA" id="ARBA00022692"/>
    </source>
</evidence>
<feature type="transmembrane region" description="Helical" evidence="7">
    <location>
        <begin position="323"/>
        <end position="344"/>
    </location>
</feature>
<dbReference type="GO" id="GO:0016020">
    <property type="term" value="C:membrane"/>
    <property type="evidence" value="ECO:0007669"/>
    <property type="project" value="UniProtKB-SubCell"/>
</dbReference>
<gene>
    <name evidence="9" type="ORF">CCDG5_0578</name>
</gene>
<proteinExistence type="predicted"/>
<evidence type="ECO:0000256" key="6">
    <source>
        <dbReference type="ARBA" id="ARBA00023136"/>
    </source>
</evidence>
<evidence type="ECO:0000259" key="8">
    <source>
        <dbReference type="Pfam" id="PF00324"/>
    </source>
</evidence>
<feature type="transmembrane region" description="Helical" evidence="7">
    <location>
        <begin position="396"/>
        <end position="415"/>
    </location>
</feature>
<evidence type="ECO:0000256" key="1">
    <source>
        <dbReference type="ARBA" id="ARBA00004141"/>
    </source>
</evidence>
<accession>A0A078KRF6</accession>
<dbReference type="KEGG" id="ccel:CCDG5_0578"/>
<feature type="transmembrane region" description="Helical" evidence="7">
    <location>
        <begin position="77"/>
        <end position="95"/>
    </location>
</feature>
<organism evidence="9 10">
    <name type="scientific">[Clostridium] cellulosi</name>
    <dbReference type="NCBI Taxonomy" id="29343"/>
    <lineage>
        <taxon>Bacteria</taxon>
        <taxon>Bacillati</taxon>
        <taxon>Bacillota</taxon>
        <taxon>Clostridia</taxon>
        <taxon>Eubacteriales</taxon>
        <taxon>Oscillospiraceae</taxon>
        <taxon>Oscillospiraceae incertae sedis</taxon>
    </lineage>
</organism>
<evidence type="ECO:0000313" key="9">
    <source>
        <dbReference type="EMBL" id="CDZ23709.1"/>
    </source>
</evidence>
<feature type="transmembrane region" description="Helical" evidence="7">
    <location>
        <begin position="40"/>
        <end position="65"/>
    </location>
</feature>
<name>A0A078KRF6_9FIRM</name>
<dbReference type="STRING" id="29343.CCDG5_0578"/>
<feature type="transmembrane region" description="Helical" evidence="7">
    <location>
        <begin position="12"/>
        <end position="34"/>
    </location>
</feature>
<dbReference type="Proteomes" id="UP000032431">
    <property type="component" value="Chromosome I"/>
</dbReference>
<keyword evidence="10" id="KW-1185">Reference proteome</keyword>
<keyword evidence="6 7" id="KW-0472">Membrane</keyword>
<dbReference type="HOGENOM" id="CLU_007946_9_3_9"/>
<keyword evidence="3 7" id="KW-0812">Transmembrane</keyword>
<sequence length="446" mass="48568">MGKGFNRNRLIIMSLGNIIGSGIFLGSSTVISVAGPAALLSYLAGGIIMAFEVMFITEMCVINPAPGAFRVHASEIFGSWIGFVNGWMFWCSGILGMASEVAAAAIFTQFWFPKIPLWVFCIIYAAVMAVINLNDLKGLSSLEMVLASVKVIALILFIIFGFLTLIGVINAGSFKIYNPFSSYKSFMPNGLKGIFASMIMVMFSYTGTGIIGLAIADTENPEKNAPAAITIISSTVLALYVLSIFFLLILTPWNTFSSLESPYVQIMNRLKIPFSDSILNFIVLSAALSGLNSSMYSSSRMLNSLARDGQAPKLFLKTNKNGVPVFALGLSSTVLLLTAILSYVLPSKVFVILASSSGFLAMFNWLTISITHYFYRKKWLSKDPERVKYKAPGYPYSSFALITLILAIFLTSPLYPGQVSGLVGGIVLLSILILCYFVLKKFKVLK</sequence>
<evidence type="ECO:0000256" key="5">
    <source>
        <dbReference type="ARBA" id="ARBA00022989"/>
    </source>
</evidence>
<dbReference type="InterPro" id="IPR004841">
    <property type="entry name" value="AA-permease/SLC12A_dom"/>
</dbReference>
<dbReference type="PANTHER" id="PTHR43495">
    <property type="entry name" value="GABA PERMEASE"/>
    <property type="match status" value="1"/>
</dbReference>
<feature type="transmembrane region" description="Helical" evidence="7">
    <location>
        <begin position="421"/>
        <end position="439"/>
    </location>
</feature>
<evidence type="ECO:0000256" key="2">
    <source>
        <dbReference type="ARBA" id="ARBA00022448"/>
    </source>
</evidence>
<feature type="transmembrane region" description="Helical" evidence="7">
    <location>
        <begin position="350"/>
        <end position="375"/>
    </location>
</feature>
<dbReference type="GO" id="GO:0006865">
    <property type="term" value="P:amino acid transport"/>
    <property type="evidence" value="ECO:0007669"/>
    <property type="project" value="UniProtKB-KW"/>
</dbReference>
<feature type="transmembrane region" description="Helical" evidence="7">
    <location>
        <begin position="194"/>
        <end position="216"/>
    </location>
</feature>
<comment type="subcellular location">
    <subcellularLocation>
        <location evidence="1">Membrane</location>
        <topology evidence="1">Multi-pass membrane protein</topology>
    </subcellularLocation>
</comment>
<feature type="transmembrane region" description="Helical" evidence="7">
    <location>
        <begin position="145"/>
        <end position="174"/>
    </location>
</feature>
<dbReference type="Pfam" id="PF00324">
    <property type="entry name" value="AA_permease"/>
    <property type="match status" value="1"/>
</dbReference>
<evidence type="ECO:0000256" key="7">
    <source>
        <dbReference type="SAM" id="Phobius"/>
    </source>
</evidence>
<evidence type="ECO:0000313" key="10">
    <source>
        <dbReference type="Proteomes" id="UP000032431"/>
    </source>
</evidence>
<keyword evidence="2" id="KW-0813">Transport</keyword>
<reference evidence="10" key="1">
    <citation type="submission" date="2014-07" db="EMBL/GenBank/DDBJ databases">
        <authorList>
            <person name="Wibberg D."/>
        </authorList>
    </citation>
    <scope>NUCLEOTIDE SEQUENCE [LARGE SCALE GENOMIC DNA]</scope>
    <source>
        <strain evidence="10">DG5</strain>
    </source>
</reference>
<dbReference type="Gene3D" id="1.20.1740.10">
    <property type="entry name" value="Amino acid/polyamine transporter I"/>
    <property type="match status" value="1"/>
</dbReference>
<feature type="domain" description="Amino acid permease/ SLC12A" evidence="8">
    <location>
        <begin position="10"/>
        <end position="419"/>
    </location>
</feature>
<keyword evidence="4" id="KW-0029">Amino-acid transport</keyword>
<evidence type="ECO:0000256" key="4">
    <source>
        <dbReference type="ARBA" id="ARBA00022970"/>
    </source>
</evidence>
<dbReference type="PATRIC" id="fig|29343.3.peg.597"/>
<dbReference type="EMBL" id="LM995447">
    <property type="protein sequence ID" value="CDZ23709.1"/>
    <property type="molecule type" value="Genomic_DNA"/>
</dbReference>
<dbReference type="PANTHER" id="PTHR43495:SF5">
    <property type="entry name" value="GAMMA-AMINOBUTYRIC ACID PERMEASE"/>
    <property type="match status" value="1"/>
</dbReference>
<dbReference type="PIRSF" id="PIRSF006060">
    <property type="entry name" value="AA_transporter"/>
    <property type="match status" value="1"/>
</dbReference>